<keyword evidence="1" id="KW-0614">Plasmid</keyword>
<protein>
    <submittedName>
        <fullName evidence="1">Conjugal transfer protein TrbH</fullName>
    </submittedName>
</protein>
<dbReference type="AlphaFoldDB" id="A0A5E8H9Q0"/>
<evidence type="ECO:0000313" key="2">
    <source>
        <dbReference type="Proteomes" id="UP000004703"/>
    </source>
</evidence>
<comment type="caution">
    <text evidence="1">The sequence shown here is derived from an EMBL/GenBank/DDBJ whole genome shotgun (WGS) entry which is preliminary data.</text>
</comment>
<accession>A0A5E8H9Q0</accession>
<gene>
    <name evidence="1" type="ORF">SADFL11_25</name>
</gene>
<reference evidence="1 2" key="1">
    <citation type="submission" date="2008-01" db="EMBL/GenBank/DDBJ databases">
        <authorList>
            <person name="Wagner-Dobler I."/>
            <person name="Ferriera S."/>
            <person name="Johnson J."/>
            <person name="Kravitz S."/>
            <person name="Beeson K."/>
            <person name="Sutton G."/>
            <person name="Rogers Y.-H."/>
            <person name="Friedman R."/>
            <person name="Frazier M."/>
            <person name="Venter J.C."/>
        </authorList>
    </citation>
    <scope>NUCLEOTIDE SEQUENCE [LARGE SCALE GENOMIC DNA]</scope>
    <source>
        <strain evidence="2">DSM 17067 / NCIMB 14079 / DFL-11</strain>
        <plasmid evidence="2">pladfl_1</plasmid>
    </source>
</reference>
<dbReference type="NCBIfam" id="NF010409">
    <property type="entry name" value="PRK13835.1"/>
    <property type="match status" value="1"/>
</dbReference>
<name>A0A5E8H9Q0_ROSAD</name>
<dbReference type="Proteomes" id="UP000004703">
    <property type="component" value="Plasmid pLADFL_1"/>
</dbReference>
<geneLocation type="plasmid" evidence="2">
    <name>pladfl_1</name>
</geneLocation>
<organism evidence="1 2">
    <name type="scientific">Roseibium alexandrii (strain DSM 17067 / NCIMB 14079 / DFL-11)</name>
    <name type="common">Labrenzia alexandrii</name>
    <dbReference type="NCBI Taxonomy" id="244592"/>
    <lineage>
        <taxon>Bacteria</taxon>
        <taxon>Pseudomonadati</taxon>
        <taxon>Pseudomonadota</taxon>
        <taxon>Alphaproteobacteria</taxon>
        <taxon>Hyphomicrobiales</taxon>
        <taxon>Stappiaceae</taxon>
        <taxon>Roseibium</taxon>
    </lineage>
</organism>
<proteinExistence type="predicted"/>
<reference evidence="1 2" key="2">
    <citation type="submission" date="2013-04" db="EMBL/GenBank/DDBJ databases">
        <authorList>
            <person name="Fiebig A."/>
            <person name="Pradella S."/>
            <person name="Wagner-Doebler I."/>
        </authorList>
    </citation>
    <scope>NUCLEOTIDE SEQUENCE [LARGE SCALE GENOMIC DNA]</scope>
    <source>
        <strain evidence="2">DSM 17067 / NCIMB 14079 / DFL-11</strain>
        <plasmid evidence="2">pladfl_1</plasmid>
    </source>
</reference>
<sequence length="155" mass="15985">MSHTRRSILKAIGISVLATPMAGCMTSESGWFNPTTSIDAANLSPSAASIVAGDMVAKLSEHVGAGTGTISLKADNSEFALALESSLRGWGYAVAEADQQPLGDTIIPLAYTIDSDAGQIFARLTTPTVELARTYQATPTGASPTSPVSVLTRTV</sequence>
<evidence type="ECO:0000313" key="1">
    <source>
        <dbReference type="EMBL" id="EEE48131.2"/>
    </source>
</evidence>
<dbReference type="RefSeq" id="WP_040450237.1">
    <property type="nucleotide sequence ID" value="NZ_CM011003.1"/>
</dbReference>
<dbReference type="EMBL" id="ACCU02000005">
    <property type="protein sequence ID" value="EEE48131.2"/>
    <property type="molecule type" value="Genomic_DNA"/>
</dbReference>